<feature type="compositionally biased region" description="Basic and acidic residues" evidence="1">
    <location>
        <begin position="243"/>
        <end position="262"/>
    </location>
</feature>
<gene>
    <name evidence="3" type="ORF">QBC32DRAFT_222547</name>
</gene>
<organism evidence="3 4">
    <name type="scientific">Pseudoneurospora amorphoporcata</name>
    <dbReference type="NCBI Taxonomy" id="241081"/>
    <lineage>
        <taxon>Eukaryota</taxon>
        <taxon>Fungi</taxon>
        <taxon>Dikarya</taxon>
        <taxon>Ascomycota</taxon>
        <taxon>Pezizomycotina</taxon>
        <taxon>Sordariomycetes</taxon>
        <taxon>Sordariomycetidae</taxon>
        <taxon>Sordariales</taxon>
        <taxon>Sordariaceae</taxon>
        <taxon>Pseudoneurospora</taxon>
    </lineage>
</organism>
<evidence type="ECO:0000313" key="4">
    <source>
        <dbReference type="Proteomes" id="UP001303222"/>
    </source>
</evidence>
<evidence type="ECO:0000313" key="3">
    <source>
        <dbReference type="EMBL" id="KAK3948194.1"/>
    </source>
</evidence>
<keyword evidence="2" id="KW-0472">Membrane</keyword>
<dbReference type="AlphaFoldDB" id="A0AAN6NNB9"/>
<keyword evidence="2" id="KW-1133">Transmembrane helix</keyword>
<proteinExistence type="predicted"/>
<feature type="non-terminal residue" evidence="3">
    <location>
        <position position="1"/>
    </location>
</feature>
<evidence type="ECO:0000256" key="2">
    <source>
        <dbReference type="SAM" id="Phobius"/>
    </source>
</evidence>
<dbReference type="Proteomes" id="UP001303222">
    <property type="component" value="Unassembled WGS sequence"/>
</dbReference>
<reference evidence="3" key="1">
    <citation type="journal article" date="2023" name="Mol. Phylogenet. Evol.">
        <title>Genome-scale phylogeny and comparative genomics of the fungal order Sordariales.</title>
        <authorList>
            <person name="Hensen N."/>
            <person name="Bonometti L."/>
            <person name="Westerberg I."/>
            <person name="Brannstrom I.O."/>
            <person name="Guillou S."/>
            <person name="Cros-Aarteil S."/>
            <person name="Calhoun S."/>
            <person name="Haridas S."/>
            <person name="Kuo A."/>
            <person name="Mondo S."/>
            <person name="Pangilinan J."/>
            <person name="Riley R."/>
            <person name="LaButti K."/>
            <person name="Andreopoulos B."/>
            <person name="Lipzen A."/>
            <person name="Chen C."/>
            <person name="Yan M."/>
            <person name="Daum C."/>
            <person name="Ng V."/>
            <person name="Clum A."/>
            <person name="Steindorff A."/>
            <person name="Ohm R.A."/>
            <person name="Martin F."/>
            <person name="Silar P."/>
            <person name="Natvig D.O."/>
            <person name="Lalanne C."/>
            <person name="Gautier V."/>
            <person name="Ament-Velasquez S.L."/>
            <person name="Kruys A."/>
            <person name="Hutchinson M.I."/>
            <person name="Powell A.J."/>
            <person name="Barry K."/>
            <person name="Miller A.N."/>
            <person name="Grigoriev I.V."/>
            <person name="Debuchy R."/>
            <person name="Gladieux P."/>
            <person name="Hiltunen Thoren M."/>
            <person name="Johannesson H."/>
        </authorList>
    </citation>
    <scope>NUCLEOTIDE SEQUENCE</scope>
    <source>
        <strain evidence="3">CBS 626.80</strain>
    </source>
</reference>
<reference evidence="3" key="2">
    <citation type="submission" date="2023-06" db="EMBL/GenBank/DDBJ databases">
        <authorList>
            <consortium name="Lawrence Berkeley National Laboratory"/>
            <person name="Mondo S.J."/>
            <person name="Hensen N."/>
            <person name="Bonometti L."/>
            <person name="Westerberg I."/>
            <person name="Brannstrom I.O."/>
            <person name="Guillou S."/>
            <person name="Cros-Aarteil S."/>
            <person name="Calhoun S."/>
            <person name="Haridas S."/>
            <person name="Kuo A."/>
            <person name="Pangilinan J."/>
            <person name="Riley R."/>
            <person name="Labutti K."/>
            <person name="Andreopoulos B."/>
            <person name="Lipzen A."/>
            <person name="Chen C."/>
            <person name="Yanf M."/>
            <person name="Daum C."/>
            <person name="Ng V."/>
            <person name="Clum A."/>
            <person name="Steindorff A."/>
            <person name="Ohm R."/>
            <person name="Martin F."/>
            <person name="Silar P."/>
            <person name="Natvig D."/>
            <person name="Lalanne C."/>
            <person name="Gautier V."/>
            <person name="Ament-Velasquez S.L."/>
            <person name="Kruys A."/>
            <person name="Hutchinson M.I."/>
            <person name="Powell A.J."/>
            <person name="Barry K."/>
            <person name="Miller A.N."/>
            <person name="Grigoriev I.V."/>
            <person name="Debuchy R."/>
            <person name="Gladieux P."/>
            <person name="Thoren M.H."/>
            <person name="Johannesson H."/>
        </authorList>
    </citation>
    <scope>NUCLEOTIDE SEQUENCE</scope>
    <source>
        <strain evidence="3">CBS 626.80</strain>
    </source>
</reference>
<name>A0AAN6NNB9_9PEZI</name>
<feature type="transmembrane region" description="Helical" evidence="2">
    <location>
        <begin position="123"/>
        <end position="143"/>
    </location>
</feature>
<keyword evidence="4" id="KW-1185">Reference proteome</keyword>
<accession>A0AAN6NNB9</accession>
<keyword evidence="2" id="KW-0812">Transmembrane</keyword>
<comment type="caution">
    <text evidence="3">The sequence shown here is derived from an EMBL/GenBank/DDBJ whole genome shotgun (WGS) entry which is preliminary data.</text>
</comment>
<feature type="transmembrane region" description="Helical" evidence="2">
    <location>
        <begin position="369"/>
        <end position="391"/>
    </location>
</feature>
<feature type="transmembrane region" description="Helical" evidence="2">
    <location>
        <begin position="164"/>
        <end position="186"/>
    </location>
</feature>
<feature type="transmembrane region" description="Helical" evidence="2">
    <location>
        <begin position="327"/>
        <end position="349"/>
    </location>
</feature>
<sequence>LAHLLADPIHTIASLVYTVYQCERLTERIRSYVDDARQRGRGRNEGVNVETRRLELLVDNNLWKELSIIGVTYREWGLKDIDVFLQNSVDRLLSPTTTPAQALRIIHHLRLTASLLAADRATYVLPIFITLLSFIIGIAGAYWRVADVDAQASSDGNTWLNIEAYSIAISAPFLHLIPAIFLSALIGVPQTETSHPNILNDFYDKLEEEGQEWVEGLKRIETPVVLSRRRSDVLGLRGEHEIEGDEEKGRVGETEEKEKEDMISSSLHHRISSGGMYAYRPELFFPSCLSTTLAHIALSFFFVFTSFLVASFIAYRVPPEGFDCRNVSLVLIMGIWLLSAALDFLLTIIRELSSPSTPSSPSYTYHLTLTKNLILSASVLTIILLIQLGIFNRCDCYSLWGRGPLGLPQIPQIEQILIQRIRGEWPAVTFGWVGLEMIICGLVVWKYKNAFRVYLQRDDGGSNGKSMMSGFMVKVRGWVGGAWRGVRRSRREWRVWSWRGRKTGGDGFVQVVTIEGVEEFAGELTSPVVVEMPDNVQLVELGK</sequence>
<feature type="region of interest" description="Disordered" evidence="1">
    <location>
        <begin position="243"/>
        <end position="264"/>
    </location>
</feature>
<protein>
    <submittedName>
        <fullName evidence="3">Uncharacterized protein</fullName>
    </submittedName>
</protein>
<dbReference type="EMBL" id="MU859279">
    <property type="protein sequence ID" value="KAK3948194.1"/>
    <property type="molecule type" value="Genomic_DNA"/>
</dbReference>
<feature type="transmembrane region" description="Helical" evidence="2">
    <location>
        <begin position="293"/>
        <end position="315"/>
    </location>
</feature>
<feature type="transmembrane region" description="Helical" evidence="2">
    <location>
        <begin position="425"/>
        <end position="447"/>
    </location>
</feature>
<evidence type="ECO:0000256" key="1">
    <source>
        <dbReference type="SAM" id="MobiDB-lite"/>
    </source>
</evidence>